<keyword evidence="2" id="KW-1185">Reference proteome</keyword>
<protein>
    <submittedName>
        <fullName evidence="1">Uncharacterized protein</fullName>
    </submittedName>
</protein>
<proteinExistence type="predicted"/>
<accession>A0A1A6DSE3</accession>
<comment type="caution">
    <text evidence="1">The sequence shown here is derived from an EMBL/GenBank/DDBJ whole genome shotgun (WGS) entry which is preliminary data.</text>
</comment>
<organism evidence="1 2">
    <name type="scientific">Tepidimonas fonticaldi</name>
    <dbReference type="NCBI Taxonomy" id="1101373"/>
    <lineage>
        <taxon>Bacteria</taxon>
        <taxon>Pseudomonadati</taxon>
        <taxon>Pseudomonadota</taxon>
        <taxon>Betaproteobacteria</taxon>
        <taxon>Burkholderiales</taxon>
        <taxon>Tepidimonas</taxon>
    </lineage>
</organism>
<name>A0A1A6DSE3_9BURK</name>
<reference evidence="1 2" key="1">
    <citation type="submission" date="2016-06" db="EMBL/GenBank/DDBJ databases">
        <title>Genome sequence of Tepidimonas fonticaldi PL17.</title>
        <authorList>
            <person name="Pinnaka A.K."/>
        </authorList>
    </citation>
    <scope>NUCLEOTIDE SEQUENCE [LARGE SCALE GENOMIC DNA]</scope>
    <source>
        <strain evidence="1 2">PL17</strain>
    </source>
</reference>
<dbReference type="Proteomes" id="UP000091969">
    <property type="component" value="Unassembled WGS sequence"/>
</dbReference>
<dbReference type="AlphaFoldDB" id="A0A1A6DSE3"/>
<sequence length="85" mass="9571">MDRVAHDGLQLPVVVQHRRQHAAVVAHPAVAVQHAVGQRRQHPPLAQRARQKILAQRHVLRMDEGAKIATDHLLHRVPEQHGPAR</sequence>
<dbReference type="EMBL" id="LZDH01000067">
    <property type="protein sequence ID" value="OBS29694.1"/>
    <property type="molecule type" value="Genomic_DNA"/>
</dbReference>
<gene>
    <name evidence="1" type="ORF">A9O67_10375</name>
</gene>
<evidence type="ECO:0000313" key="2">
    <source>
        <dbReference type="Proteomes" id="UP000091969"/>
    </source>
</evidence>
<evidence type="ECO:0000313" key="1">
    <source>
        <dbReference type="EMBL" id="OBS29694.1"/>
    </source>
</evidence>